<organism evidence="2 3">
    <name type="scientific">Bdellovibrio bacteriovorus</name>
    <dbReference type="NCBI Taxonomy" id="959"/>
    <lineage>
        <taxon>Bacteria</taxon>
        <taxon>Pseudomonadati</taxon>
        <taxon>Bdellovibrionota</taxon>
        <taxon>Bdellovibrionia</taxon>
        <taxon>Bdellovibrionales</taxon>
        <taxon>Pseudobdellovibrionaceae</taxon>
        <taxon>Bdellovibrio</taxon>
    </lineage>
</organism>
<proteinExistence type="predicted"/>
<dbReference type="AlphaFoldDB" id="A0A150WKX3"/>
<dbReference type="EMBL" id="LUKF01000012">
    <property type="protein sequence ID" value="KYG64556.1"/>
    <property type="molecule type" value="Genomic_DNA"/>
</dbReference>
<protein>
    <recommendedName>
        <fullName evidence="1">Fibronectin type-III domain-containing protein</fullName>
    </recommendedName>
</protein>
<comment type="caution">
    <text evidence="2">The sequence shown here is derived from an EMBL/GenBank/DDBJ whole genome shotgun (WGS) entry which is preliminary data.</text>
</comment>
<sequence length="537" mass="60063">MRLTTAFLILIFTFWTAAVWAAPYRRLVNFEWDAIEGAKSYDIELRQVKEDPKDAKTFTFKVKEAAWNGRLTPGKYLMKLRARDYRGVPGDWSPESDFNVGLEAAVLKSPASRSRIASKEEDSVKLEFQWNPVGGADMYQFVLTSDDGKTQVSEVLRDTKVKLSLPVANNYTWKVLAATNEGIRSDATSVSQFSVLGKALENPKITKPESEFVREVKWNRPDNVSSFDVFVLKLNEKDKKWEKFKVIENTQEESLPFDETWPGGRYQVAVRAKSNLRPSSPLAKQSFSVRHGDRSPAAEYTALVRKSIDRVTGWYAIASYLVTEMQFSGKNPEKNSAVAYSALGGTGRMGLGWFGDRTPWGFLGIVDMSGFTFNGKTQTFASAEANAVYRKTLGDRGELRFQVGPYYKELPETVGDPFSGSSEDLKITSAGPHFGAEYWFSLTPKLGIQVNAHMYMSLLKISTPNGAPLTPSMSTQYGFLGSYRFTPTFTGLVGYARREDKMSYKAVPASDNFAVDGDTNESTIVGNYLNIFAEWAF</sequence>
<dbReference type="RefSeq" id="WP_063243532.1">
    <property type="nucleotide sequence ID" value="NZ_LUKF01000012.1"/>
</dbReference>
<dbReference type="InterPro" id="IPR013783">
    <property type="entry name" value="Ig-like_fold"/>
</dbReference>
<dbReference type="Proteomes" id="UP000075391">
    <property type="component" value="Unassembled WGS sequence"/>
</dbReference>
<name>A0A150WKX3_BDEBC</name>
<dbReference type="OrthoDB" id="5287520at2"/>
<evidence type="ECO:0000259" key="1">
    <source>
        <dbReference type="PROSITE" id="PS50853"/>
    </source>
</evidence>
<feature type="domain" description="Fibronectin type-III" evidence="1">
    <location>
        <begin position="199"/>
        <end position="292"/>
    </location>
</feature>
<dbReference type="Gene3D" id="2.60.40.10">
    <property type="entry name" value="Immunoglobulins"/>
    <property type="match status" value="2"/>
</dbReference>
<accession>A0A150WKX3</accession>
<dbReference type="InterPro" id="IPR003961">
    <property type="entry name" value="FN3_dom"/>
</dbReference>
<dbReference type="CDD" id="cd00063">
    <property type="entry name" value="FN3"/>
    <property type="match status" value="1"/>
</dbReference>
<reference evidence="2 3" key="1">
    <citation type="submission" date="2016-03" db="EMBL/GenBank/DDBJ databases">
        <authorList>
            <person name="Ploux O."/>
        </authorList>
    </citation>
    <scope>NUCLEOTIDE SEQUENCE [LARGE SCALE GENOMIC DNA]</scope>
    <source>
        <strain evidence="2 3">BER2</strain>
    </source>
</reference>
<dbReference type="InterPro" id="IPR036116">
    <property type="entry name" value="FN3_sf"/>
</dbReference>
<dbReference type="SUPFAM" id="SSF49265">
    <property type="entry name" value="Fibronectin type III"/>
    <property type="match status" value="1"/>
</dbReference>
<dbReference type="PROSITE" id="PS50853">
    <property type="entry name" value="FN3"/>
    <property type="match status" value="1"/>
</dbReference>
<evidence type="ECO:0000313" key="3">
    <source>
        <dbReference type="Proteomes" id="UP000075391"/>
    </source>
</evidence>
<evidence type="ECO:0000313" key="2">
    <source>
        <dbReference type="EMBL" id="KYG64556.1"/>
    </source>
</evidence>
<gene>
    <name evidence="2" type="ORF">AZI85_03865</name>
</gene>